<sequence length="306" mass="32800">MFEGIINDGVYASVGNKFSVRASGGMSITVDTGRAWFNNTWTRNDALLVLTVPVSEQVLKRIDAVVLEVNTDVAVRNNTIKIVKGTPAANPSSGPTLVKSEKVNQYPLAYIRVDPNVTEITQTKIINAVGTSACPYVTGIIETVSIDNLISQWSSEFNVLFAELEEKISQASSGTIIDGSVTRVKLANDALYSPVKDSYWNNIDSADIGKTILCNGDVVNVVVNAAASAGIPVGAEFAVFNYSGSLIQFSGVRVAISGEDSLIDTKTKTAKYTIEEKYGLIAFKKIIEDSTNGDVWLITGNVEVST</sequence>
<proteinExistence type="predicted"/>
<protein>
    <submittedName>
        <fullName evidence="1">Receptor Binding Protein</fullName>
    </submittedName>
</protein>
<accession>A0A8S5QX50</accession>
<organism evidence="1">
    <name type="scientific">Siphoviridae sp. ct9lR64</name>
    <dbReference type="NCBI Taxonomy" id="2826178"/>
    <lineage>
        <taxon>Viruses</taxon>
        <taxon>Duplodnaviria</taxon>
        <taxon>Heunggongvirae</taxon>
        <taxon>Uroviricota</taxon>
        <taxon>Caudoviricetes</taxon>
    </lineage>
</organism>
<evidence type="ECO:0000313" key="1">
    <source>
        <dbReference type="EMBL" id="DAE23790.1"/>
    </source>
</evidence>
<keyword evidence="1" id="KW-0675">Receptor</keyword>
<name>A0A8S5QX50_9CAUD</name>
<dbReference type="EMBL" id="BK015760">
    <property type="protein sequence ID" value="DAE23790.1"/>
    <property type="molecule type" value="Genomic_DNA"/>
</dbReference>
<reference evidence="1" key="1">
    <citation type="journal article" date="2021" name="Proc. Natl. Acad. Sci. U.S.A.">
        <title>A Catalog of Tens of Thousands of Viruses from Human Metagenomes Reveals Hidden Associations with Chronic Diseases.</title>
        <authorList>
            <person name="Tisza M.J."/>
            <person name="Buck C.B."/>
        </authorList>
    </citation>
    <scope>NUCLEOTIDE SEQUENCE</scope>
    <source>
        <strain evidence="1">Ct9lR64</strain>
    </source>
</reference>